<organism evidence="6 7">
    <name type="scientific">Pacificibacter marinus</name>
    <dbReference type="NCBI Taxonomy" id="658057"/>
    <lineage>
        <taxon>Bacteria</taxon>
        <taxon>Pseudomonadati</taxon>
        <taxon>Pseudomonadota</taxon>
        <taxon>Alphaproteobacteria</taxon>
        <taxon>Rhodobacterales</taxon>
        <taxon>Roseobacteraceae</taxon>
        <taxon>Pacificibacter</taxon>
    </lineage>
</organism>
<proteinExistence type="predicted"/>
<gene>
    <name evidence="6" type="ORF">PAM7971_02172</name>
</gene>
<evidence type="ECO:0000256" key="3">
    <source>
        <dbReference type="ARBA" id="ARBA00022833"/>
    </source>
</evidence>
<keyword evidence="2" id="KW-0863">Zinc-finger</keyword>
<dbReference type="Proteomes" id="UP000193307">
    <property type="component" value="Unassembled WGS sequence"/>
</dbReference>
<dbReference type="EMBL" id="FWFW01000006">
    <property type="protein sequence ID" value="SLN45129.1"/>
    <property type="molecule type" value="Genomic_DNA"/>
</dbReference>
<feature type="domain" description="BED-type" evidence="5">
    <location>
        <begin position="85"/>
        <end position="162"/>
    </location>
</feature>
<evidence type="ECO:0000313" key="6">
    <source>
        <dbReference type="EMBL" id="SLN45129.1"/>
    </source>
</evidence>
<feature type="region of interest" description="Disordered" evidence="4">
    <location>
        <begin position="201"/>
        <end position="227"/>
    </location>
</feature>
<dbReference type="AlphaFoldDB" id="A0A1Y5SQ03"/>
<feature type="compositionally biased region" description="Acidic residues" evidence="4">
    <location>
        <begin position="210"/>
        <end position="227"/>
    </location>
</feature>
<dbReference type="Pfam" id="PF08713">
    <property type="entry name" value="DNA_alkylation"/>
    <property type="match status" value="1"/>
</dbReference>
<protein>
    <submittedName>
        <fullName evidence="6">DNA alkylation repair enzyme</fullName>
    </submittedName>
</protein>
<evidence type="ECO:0000256" key="1">
    <source>
        <dbReference type="ARBA" id="ARBA00022723"/>
    </source>
</evidence>
<dbReference type="PROSITE" id="PS50808">
    <property type="entry name" value="ZF_BED"/>
    <property type="match status" value="1"/>
</dbReference>
<dbReference type="GO" id="GO:0003677">
    <property type="term" value="F:DNA binding"/>
    <property type="evidence" value="ECO:0007669"/>
    <property type="project" value="InterPro"/>
</dbReference>
<dbReference type="CDD" id="cd06561">
    <property type="entry name" value="AlkD_like"/>
    <property type="match status" value="1"/>
</dbReference>
<dbReference type="STRING" id="658057.SAMN04488032_105153"/>
<reference evidence="6 7" key="1">
    <citation type="submission" date="2017-03" db="EMBL/GenBank/DDBJ databases">
        <authorList>
            <person name="Afonso C.L."/>
            <person name="Miller P.J."/>
            <person name="Scott M.A."/>
            <person name="Spackman E."/>
            <person name="Goraichik I."/>
            <person name="Dimitrov K.M."/>
            <person name="Suarez D.L."/>
            <person name="Swayne D.E."/>
        </authorList>
    </citation>
    <scope>NUCLEOTIDE SEQUENCE [LARGE SCALE GENOMIC DNA]</scope>
    <source>
        <strain evidence="6 7">CECT 7971</strain>
    </source>
</reference>
<evidence type="ECO:0000259" key="5">
    <source>
        <dbReference type="PROSITE" id="PS50808"/>
    </source>
</evidence>
<dbReference type="GO" id="GO:0008270">
    <property type="term" value="F:zinc ion binding"/>
    <property type="evidence" value="ECO:0007669"/>
    <property type="project" value="UniProtKB-KW"/>
</dbReference>
<keyword evidence="3" id="KW-0862">Zinc</keyword>
<sequence>MTPENALTALHAEADEARVTKLKAHFGASGDYIGIAPGRLEEMARAWRKEVGFPQRLELAESLWASDIHDARLMAAKLLTQARIKDDQEVWAHLTDWLAQADNWAEVDALCAACQRRLAADTSRMNKVYKLMRHESSLQRRAALGITEFLAKSSHPSEREQIALDRICDWLPEALADESKDVHRTAQSWLRSLSKHDFKRARAIHRGPQSDDDLDTDGDIIQQDEEE</sequence>
<keyword evidence="1" id="KW-0479">Metal-binding</keyword>
<dbReference type="SUPFAM" id="SSF48371">
    <property type="entry name" value="ARM repeat"/>
    <property type="match status" value="1"/>
</dbReference>
<dbReference type="RefSeq" id="WP_170842161.1">
    <property type="nucleotide sequence ID" value="NZ_FNZV01000005.1"/>
</dbReference>
<keyword evidence="7" id="KW-1185">Reference proteome</keyword>
<name>A0A1Y5SQ03_9RHOB</name>
<accession>A0A1Y5SQ03</accession>
<evidence type="ECO:0000256" key="4">
    <source>
        <dbReference type="SAM" id="MobiDB-lite"/>
    </source>
</evidence>
<dbReference type="Gene3D" id="1.25.10.90">
    <property type="match status" value="1"/>
</dbReference>
<evidence type="ECO:0000256" key="2">
    <source>
        <dbReference type="ARBA" id="ARBA00022771"/>
    </source>
</evidence>
<dbReference type="InterPro" id="IPR014825">
    <property type="entry name" value="DNA_alkylation"/>
</dbReference>
<evidence type="ECO:0000313" key="7">
    <source>
        <dbReference type="Proteomes" id="UP000193307"/>
    </source>
</evidence>
<dbReference type="InterPro" id="IPR003656">
    <property type="entry name" value="Znf_BED"/>
</dbReference>
<dbReference type="InterPro" id="IPR016024">
    <property type="entry name" value="ARM-type_fold"/>
</dbReference>